<reference evidence="3" key="2">
    <citation type="submission" date="2006-03" db="EMBL/GenBank/DDBJ databases">
        <title>The genome sequence of the Plasmodium falciparum HB3.</title>
        <authorList>
            <consortium name="The Broad Institute Genome Sequencing Platform"/>
            <person name="Birren B."/>
            <person name="Lander E."/>
            <person name="Galagan J."/>
            <person name="Nusbaum C."/>
            <person name="Devon K."/>
            <person name="Henn M."/>
            <person name="Jaffe D."/>
            <person name="Butler J."/>
            <person name="Alvarez P."/>
            <person name="Gnerre S."/>
            <person name="Grabherr M."/>
            <person name="Kleber M."/>
            <person name="Mauceli E."/>
            <person name="Brockman W."/>
            <person name="MacCallum I.A."/>
            <person name="Rounsley S."/>
            <person name="Young S."/>
            <person name="LaButti K."/>
            <person name="Pushparaj V."/>
            <person name="DeCaprio D."/>
            <person name="Crawford M."/>
            <person name="Koehrsen M."/>
            <person name="Engels R."/>
            <person name="Montgomery P."/>
            <person name="Pearson M."/>
            <person name="Howarth C."/>
            <person name="Larson L."/>
            <person name="Luoma S."/>
            <person name="White J."/>
            <person name="Kodira C."/>
            <person name="Zeng Q."/>
            <person name="Oleary S."/>
            <person name="Yandava C."/>
            <person name="Alvarado L."/>
            <person name="Wirth D."/>
            <person name="Volkman S."/>
            <person name="Hartl D."/>
        </authorList>
    </citation>
    <scope>NUCLEOTIDE SEQUENCE [LARGE SCALE GENOMIC DNA]</scope>
</reference>
<dbReference type="KEGG" id="pfh:PFHG_04535"/>
<keyword evidence="1" id="KW-0812">Transmembrane</keyword>
<dbReference type="Proteomes" id="UP000054289">
    <property type="component" value="Unassembled WGS sequence"/>
</dbReference>
<gene>
    <name evidence="2" type="ORF">PFHG_04535</name>
</gene>
<reference evidence="2 3" key="1">
    <citation type="submission" date="2006-03" db="EMBL/GenBank/DDBJ databases">
        <title>Annotation of Plasmodium falciparum HB3.</title>
        <authorList>
            <consortium name="The Broad Institute Genome Sequencing Platform"/>
            <person name="Volkman S.K."/>
            <person name="Neafsey D.E."/>
            <person name="Dash A.P."/>
            <person name="Chitnis C.E."/>
            <person name="Hartl D.L."/>
            <person name="Young S.K."/>
            <person name="Zeng Q."/>
            <person name="Koehrsen M."/>
            <person name="Alvarado L."/>
            <person name="Berlin A."/>
            <person name="Borenstein D."/>
            <person name="Chapman S.B."/>
            <person name="Chen Z."/>
            <person name="Engels R."/>
            <person name="Freedman E."/>
            <person name="Gellesch M."/>
            <person name="Goldberg J."/>
            <person name="Griggs A."/>
            <person name="Gujja S."/>
            <person name="Heilman E.R."/>
            <person name="Heiman D.I."/>
            <person name="Howarth C."/>
            <person name="Jen D."/>
            <person name="Larson L."/>
            <person name="Mehta T."/>
            <person name="Neiman D."/>
            <person name="Park D."/>
            <person name="Pearson M."/>
            <person name="Roberts A."/>
            <person name="Saif S."/>
            <person name="Shea T."/>
            <person name="Shenoy N."/>
            <person name="Sisk P."/>
            <person name="Stolte C."/>
            <person name="Sykes S."/>
            <person name="Walk T."/>
            <person name="White J."/>
            <person name="Yandava C."/>
            <person name="Haas B."/>
            <person name="Henn M.R."/>
            <person name="Nusbaum C."/>
            <person name="Birren B."/>
        </authorList>
    </citation>
    <scope>NUCLEOTIDE SEQUENCE [LARGE SCALE GENOMIC DNA]</scope>
    <source>
        <strain evidence="2">HB3</strain>
    </source>
</reference>
<feature type="transmembrane region" description="Helical" evidence="1">
    <location>
        <begin position="182"/>
        <end position="206"/>
    </location>
</feature>
<dbReference type="OMA" id="SSTWGCT"/>
<feature type="transmembrane region" description="Helical" evidence="1">
    <location>
        <begin position="111"/>
        <end position="132"/>
    </location>
</feature>
<accession>A0A0L7KI96</accession>
<evidence type="ECO:0000313" key="3">
    <source>
        <dbReference type="Proteomes" id="UP000054289"/>
    </source>
</evidence>
<dbReference type="AlphaFoldDB" id="A0A0L7KI96"/>
<name>A0A0L7KI96_PLAFX</name>
<keyword evidence="1" id="KW-1133">Transmembrane helix</keyword>
<organism evidence="2 3">
    <name type="scientific">Plasmodium falciparum (isolate HB3)</name>
    <dbReference type="NCBI Taxonomy" id="137071"/>
    <lineage>
        <taxon>Eukaryota</taxon>
        <taxon>Sar</taxon>
        <taxon>Alveolata</taxon>
        <taxon>Apicomplexa</taxon>
        <taxon>Aconoidasida</taxon>
        <taxon>Haemosporida</taxon>
        <taxon>Plasmodiidae</taxon>
        <taxon>Plasmodium</taxon>
        <taxon>Plasmodium (Laverania)</taxon>
    </lineage>
</organism>
<evidence type="ECO:0000313" key="2">
    <source>
        <dbReference type="EMBL" id="KOB62795.1"/>
    </source>
</evidence>
<proteinExistence type="predicted"/>
<dbReference type="InterPro" id="IPR006374">
    <property type="entry name" value="VSA_Stevor"/>
</dbReference>
<dbReference type="NCBIfam" id="TIGR01478">
    <property type="entry name" value="STEVOR"/>
    <property type="match status" value="1"/>
</dbReference>
<protein>
    <submittedName>
        <fullName evidence="2">Stevor</fullName>
    </submittedName>
</protein>
<sequence>MYIPLYLFRQSKKYQKTHEPYEQLQELVEKNGTKTKSRYSEEEMSTVEKELLKTYEEIFDEENHIMLKSDMYTNHNDRSDDSSTWGCTDRNNTKIATTKGRDKYLKHLKRICIGGICSCSVASAFLTILGLAKAKYSAAAYFVHQLKDYVSYITIYNMFNPVTLSLSVEAGSSASVVGLSDVVLPTTTASTIQLYFLFLLLFMFLLRQ</sequence>
<evidence type="ECO:0000256" key="1">
    <source>
        <dbReference type="SAM" id="Phobius"/>
    </source>
</evidence>
<dbReference type="EMBL" id="CH672100">
    <property type="protein sequence ID" value="KOB62795.1"/>
    <property type="molecule type" value="Genomic_DNA"/>
</dbReference>
<keyword evidence="1" id="KW-0472">Membrane</keyword>
<dbReference type="Pfam" id="PF17410">
    <property type="entry name" value="Stevor"/>
    <property type="match status" value="1"/>
</dbReference>